<reference evidence="3 4" key="1">
    <citation type="submission" date="2018-06" db="EMBL/GenBank/DDBJ databases">
        <authorList>
            <consortium name="Pathogen Informatics"/>
            <person name="Doyle S."/>
        </authorList>
    </citation>
    <scope>NUCLEOTIDE SEQUENCE [LARGE SCALE GENOMIC DNA]</scope>
    <source>
        <strain evidence="3 4">NCTC10865</strain>
    </source>
</reference>
<dbReference type="GO" id="GO:0005886">
    <property type="term" value="C:plasma membrane"/>
    <property type="evidence" value="ECO:0007669"/>
    <property type="project" value="TreeGrafter"/>
</dbReference>
<keyword evidence="1" id="KW-0812">Transmembrane</keyword>
<dbReference type="SUPFAM" id="SSF82714">
    <property type="entry name" value="Multidrug efflux transporter AcrB TolC docking domain, DN and DC subdomains"/>
    <property type="match status" value="1"/>
</dbReference>
<dbReference type="GO" id="GO:0042910">
    <property type="term" value="F:xenobiotic transmembrane transporter activity"/>
    <property type="evidence" value="ECO:0007669"/>
    <property type="project" value="TreeGrafter"/>
</dbReference>
<gene>
    <name evidence="3" type="primary">mdtF_3</name>
    <name evidence="3" type="ORF">NCTC10865_00394</name>
</gene>
<evidence type="ECO:0000313" key="3">
    <source>
        <dbReference type="EMBL" id="STI15186.1"/>
    </source>
</evidence>
<evidence type="ECO:0000256" key="2">
    <source>
        <dbReference type="ARBA" id="ARBA00022989"/>
    </source>
</evidence>
<dbReference type="SUPFAM" id="SSF82693">
    <property type="entry name" value="Multidrug efflux transporter AcrB pore domain, PN1, PN2, PC1 and PC2 subdomains"/>
    <property type="match status" value="1"/>
</dbReference>
<dbReference type="Pfam" id="PF00873">
    <property type="entry name" value="ACR_tran"/>
    <property type="match status" value="1"/>
</dbReference>
<keyword evidence="2" id="KW-1133">Transmembrane helix</keyword>
<dbReference type="PANTHER" id="PTHR32063:SF13">
    <property type="entry name" value="MULTIDRUG EFFLUX PUMP SUBUNIT ACRB-RELATED"/>
    <property type="match status" value="1"/>
</dbReference>
<proteinExistence type="predicted"/>
<dbReference type="InterPro" id="IPR027463">
    <property type="entry name" value="AcrB_DN_DC_subdom"/>
</dbReference>
<sequence>MRIWLDPQKLNKYNLVPSDVISQIKVQNNQISGGQLGGMPQAADQQLNASIIVQTRLQTPEEFGKILLKVQQDGSQVLLRDVARVELGAEDYSTVARYNGKPAAGIAIKLATGANALDTSRAVKEELNRLSAYFPASLKTVYPYDTTPFIEISIQEVLKHWLRLSSSSSWSCICFCRISVPQSSRRLPYRWLFSGRLRSCRRSVSPSTR</sequence>
<dbReference type="Proteomes" id="UP000254159">
    <property type="component" value="Unassembled WGS sequence"/>
</dbReference>
<accession>A0A376RB96</accession>
<dbReference type="FunFam" id="3.30.2090.10:FF:000001">
    <property type="entry name" value="Efflux pump membrane transporter"/>
    <property type="match status" value="1"/>
</dbReference>
<dbReference type="EMBL" id="UGCD01000002">
    <property type="protein sequence ID" value="STI15186.1"/>
    <property type="molecule type" value="Genomic_DNA"/>
</dbReference>
<evidence type="ECO:0000256" key="1">
    <source>
        <dbReference type="ARBA" id="ARBA00022692"/>
    </source>
</evidence>
<keyword evidence="2" id="KW-0472">Membrane</keyword>
<dbReference type="Gene3D" id="3.30.70.1320">
    <property type="entry name" value="Multidrug efflux transporter AcrB pore domain like"/>
    <property type="match status" value="1"/>
</dbReference>
<dbReference type="PANTHER" id="PTHR32063">
    <property type="match status" value="1"/>
</dbReference>
<protein>
    <submittedName>
        <fullName evidence="3">Multidrug resistance protein</fullName>
    </submittedName>
</protein>
<dbReference type="Gene3D" id="3.30.2090.10">
    <property type="entry name" value="Multidrug efflux transporter AcrB TolC docking domain, DN and DC subdomains"/>
    <property type="match status" value="1"/>
</dbReference>
<name>A0A376RB96_ECOLX</name>
<dbReference type="AlphaFoldDB" id="A0A376RB96"/>
<evidence type="ECO:0000313" key="4">
    <source>
        <dbReference type="Proteomes" id="UP000254159"/>
    </source>
</evidence>
<dbReference type="InterPro" id="IPR001036">
    <property type="entry name" value="Acrflvin-R"/>
</dbReference>
<dbReference type="Gene3D" id="1.20.1640.10">
    <property type="entry name" value="Multidrug efflux transporter AcrB transmembrane domain"/>
    <property type="match status" value="1"/>
</dbReference>
<organism evidence="3 4">
    <name type="scientific">Escherichia coli</name>
    <dbReference type="NCBI Taxonomy" id="562"/>
    <lineage>
        <taxon>Bacteria</taxon>
        <taxon>Pseudomonadati</taxon>
        <taxon>Pseudomonadota</taxon>
        <taxon>Gammaproteobacteria</taxon>
        <taxon>Enterobacterales</taxon>
        <taxon>Enterobacteriaceae</taxon>
        <taxon>Escherichia</taxon>
    </lineage>
</organism>